<evidence type="ECO:0000313" key="2">
    <source>
        <dbReference type="EMBL" id="XCD06918.1"/>
    </source>
</evidence>
<accession>A0AAU8B0E6</accession>
<name>A0AAU8B0E6_9VIRU</name>
<proteinExistence type="predicted"/>
<dbReference type="EMBL" id="PP511727">
    <property type="protein sequence ID" value="XCD06918.1"/>
    <property type="molecule type" value="Genomic_DNA"/>
</dbReference>
<sequence>MFNKTKMRIIAQEKFNSETMATLKNHKDTLCNYYNKIIELEEHCKKKWEEHQKTIKEMQTKYTMIMKGLNETRLAINKIAEILIEKKIIQIKGEQKNECKKSNKLRGSVSVNGKPRSI</sequence>
<dbReference type="EMBL" id="PP511544">
    <property type="protein sequence ID" value="XCD05318.1"/>
    <property type="molecule type" value="Genomic_DNA"/>
</dbReference>
<organism evidence="1">
    <name type="scientific">Dulem virus 207</name>
    <dbReference type="NCBI Taxonomy" id="3145684"/>
    <lineage>
        <taxon>Viruses</taxon>
        <taxon>Monodnaviria</taxon>
        <taxon>Sangervirae</taxon>
        <taxon>Phixviricota</taxon>
        <taxon>Malgrandaviricetes</taxon>
        <taxon>Petitvirales</taxon>
        <taxon>Microviridae</taxon>
        <taxon>Microvirus</taxon>
    </lineage>
</organism>
<evidence type="ECO:0000313" key="1">
    <source>
        <dbReference type="EMBL" id="XCD05318.1"/>
    </source>
</evidence>
<reference evidence="1" key="1">
    <citation type="submission" date="2024-03" db="EMBL/GenBank/DDBJ databases">
        <title>Diverse circular DNA viruses in blood, oral, and fecal samples of captive lemurs.</title>
        <authorList>
            <person name="Paietta E.N."/>
            <person name="Kraberger S."/>
            <person name="Lund M.C."/>
            <person name="Custer J.M."/>
            <person name="Vargas K.M."/>
            <person name="Ehmke E.E."/>
            <person name="Yoder A.D."/>
            <person name="Varsani A."/>
        </authorList>
    </citation>
    <scope>NUCLEOTIDE SEQUENCE</scope>
    <source>
        <strain evidence="1">Duke_24FS_66</strain>
        <strain evidence="2">Duke_26_48</strain>
    </source>
</reference>
<protein>
    <submittedName>
        <fullName evidence="1">Uncharacterized protein</fullName>
    </submittedName>
</protein>